<sequence length="508" mass="56277">MPRPLIPQPGYYAVIRIDPEAMVADLGLDDPETIQESRDMPRKKYLVYLEWPDELPMPDMRWCRYGVSPIGTMLRSVDETRGITPDMVIPIAPNKRCTGEHSPVHPTPAFPFSNCYHWALNHRGVRIRVHEDGVEHEGAISLSPEESYALKEGFFPDCQRARKAQREKYGESPDAARASSIGAYDVHNPELPVMDPAIQGVTGHIDVLTDTYYRLVTQRGLRRSGPPSESDMSDSAEDVTGSHDGQRQMTVTPKSSREGLGFDLFGWDPDLNTAKIPLVDVWLDIDKHLTEDDIPSPDELDKEFEQVNALITRGLARFASAQKTPEQIKDEYPVKDTELLVEPGELPDIDPWVEVITALWGDLQQSVISSFSCNPPFPALHIPGSDADGALPSPLYPLPGDERFSVPDAGAGTLIGTNMPLPASTDGNLTHSPECVSEGLVPPHVTSSMYSLGNPRVVSPSSTPSCNNANLLEPPPPCRRSRALTMYFRMRTKVLQFWRIGCRTGDVH</sequence>
<dbReference type="Proteomes" id="UP000313359">
    <property type="component" value="Unassembled WGS sequence"/>
</dbReference>
<evidence type="ECO:0000313" key="3">
    <source>
        <dbReference type="Proteomes" id="UP000313359"/>
    </source>
</evidence>
<dbReference type="OrthoDB" id="2753716at2759"/>
<evidence type="ECO:0000256" key="1">
    <source>
        <dbReference type="SAM" id="MobiDB-lite"/>
    </source>
</evidence>
<dbReference type="AlphaFoldDB" id="A0A5C2S979"/>
<protein>
    <submittedName>
        <fullName evidence="2">Uncharacterized protein</fullName>
    </submittedName>
</protein>
<accession>A0A5C2S979</accession>
<dbReference type="EMBL" id="ML122278">
    <property type="protein sequence ID" value="RPD57886.1"/>
    <property type="molecule type" value="Genomic_DNA"/>
</dbReference>
<organism evidence="2 3">
    <name type="scientific">Lentinus tigrinus ALCF2SS1-6</name>
    <dbReference type="NCBI Taxonomy" id="1328759"/>
    <lineage>
        <taxon>Eukaryota</taxon>
        <taxon>Fungi</taxon>
        <taxon>Dikarya</taxon>
        <taxon>Basidiomycota</taxon>
        <taxon>Agaricomycotina</taxon>
        <taxon>Agaricomycetes</taxon>
        <taxon>Polyporales</taxon>
        <taxon>Polyporaceae</taxon>
        <taxon>Lentinus</taxon>
    </lineage>
</organism>
<keyword evidence="3" id="KW-1185">Reference proteome</keyword>
<name>A0A5C2S979_9APHY</name>
<reference evidence="2" key="1">
    <citation type="journal article" date="2018" name="Genome Biol. Evol.">
        <title>Genomics and development of Lentinus tigrinus, a white-rot wood-decaying mushroom with dimorphic fruiting bodies.</title>
        <authorList>
            <person name="Wu B."/>
            <person name="Xu Z."/>
            <person name="Knudson A."/>
            <person name="Carlson A."/>
            <person name="Chen N."/>
            <person name="Kovaka S."/>
            <person name="LaButti K."/>
            <person name="Lipzen A."/>
            <person name="Pennachio C."/>
            <person name="Riley R."/>
            <person name="Schakwitz W."/>
            <person name="Umezawa K."/>
            <person name="Ohm R.A."/>
            <person name="Grigoriev I.V."/>
            <person name="Nagy L.G."/>
            <person name="Gibbons J."/>
            <person name="Hibbett D."/>
        </authorList>
    </citation>
    <scope>NUCLEOTIDE SEQUENCE [LARGE SCALE GENOMIC DNA]</scope>
    <source>
        <strain evidence="2">ALCF2SS1-6</strain>
    </source>
</reference>
<dbReference type="STRING" id="1328759.A0A5C2S979"/>
<gene>
    <name evidence="2" type="ORF">L227DRAFT_529642</name>
</gene>
<feature type="region of interest" description="Disordered" evidence="1">
    <location>
        <begin position="219"/>
        <end position="255"/>
    </location>
</feature>
<proteinExistence type="predicted"/>
<evidence type="ECO:0000313" key="2">
    <source>
        <dbReference type="EMBL" id="RPD57886.1"/>
    </source>
</evidence>